<dbReference type="Gene3D" id="1.25.40.280">
    <property type="entry name" value="alix/aip1 like domains"/>
    <property type="match status" value="1"/>
</dbReference>
<dbReference type="PANTHER" id="PTHR23030">
    <property type="entry name" value="PCD6 INTERACTING PROTEIN-RELATED"/>
    <property type="match status" value="1"/>
</dbReference>
<dbReference type="OrthoDB" id="2141925at2759"/>
<dbReference type="EMBL" id="MCOG01000244">
    <property type="protein sequence ID" value="ORY22665.1"/>
    <property type="molecule type" value="Genomic_DNA"/>
</dbReference>
<evidence type="ECO:0000313" key="4">
    <source>
        <dbReference type="Proteomes" id="UP000193920"/>
    </source>
</evidence>
<protein>
    <recommendedName>
        <fullName evidence="1">BRO domain-containing protein 1</fullName>
    </recommendedName>
</protein>
<proteinExistence type="predicted"/>
<dbReference type="InterPro" id="IPR004328">
    <property type="entry name" value="BRO1_dom"/>
</dbReference>
<dbReference type="PANTHER" id="PTHR23030:SF30">
    <property type="entry name" value="TYROSINE-PROTEIN PHOSPHATASE NON-RECEPTOR TYPE 23"/>
    <property type="match status" value="1"/>
</dbReference>
<name>A0A1Y2AL36_9FUNG</name>
<dbReference type="SMART" id="SM01041">
    <property type="entry name" value="BRO1"/>
    <property type="match status" value="1"/>
</dbReference>
<reference evidence="3 4" key="1">
    <citation type="submission" date="2016-08" db="EMBL/GenBank/DDBJ databases">
        <title>A Parts List for Fungal Cellulosomes Revealed by Comparative Genomics.</title>
        <authorList>
            <consortium name="DOE Joint Genome Institute"/>
            <person name="Haitjema C.H."/>
            <person name="Gilmore S.P."/>
            <person name="Henske J.K."/>
            <person name="Solomon K.V."/>
            <person name="De Groot R."/>
            <person name="Kuo A."/>
            <person name="Mondo S.J."/>
            <person name="Salamov A.A."/>
            <person name="Labutti K."/>
            <person name="Zhao Z."/>
            <person name="Chiniquy J."/>
            <person name="Barry K."/>
            <person name="Brewer H.M."/>
            <person name="Purvine S.O."/>
            <person name="Wright A.T."/>
            <person name="Boxma B."/>
            <person name="Van Alen T."/>
            <person name="Hackstein J.H."/>
            <person name="Baker S.E."/>
            <person name="Grigoriev I.V."/>
            <person name="O'Malley M.A."/>
        </authorList>
    </citation>
    <scope>NUCLEOTIDE SEQUENCE [LARGE SCALE GENOMIC DNA]</scope>
    <source>
        <strain evidence="3 4">G1</strain>
    </source>
</reference>
<sequence length="377" mass="44284">MEKISLNVQLIPVPLKLTDKIDFTNKFKKYFEDDIEDLEKFDTFRQDMRDSGNDTIGINLTYKYFEQLKNLELYLNSNKYPIDIDFIWYDAFTGESGKGSIYYEKACVLFNLAAHISNIAARQNLSEEKGNKAAYLYFQVSAGIFKSIIDDFHNYQENFPTKDVKEDSMICLNKLMLASAQECILNLKIMENVHCSKLYKIASYLSILYEDIYRSMENRIFKFHFNPWKSIINLKSKYYTFISFYYKALTSDDEAKYGYVVSYLVLAEKNAIDTCKLAKNYLTEKNNQSVRYNKNIIQNILNNSELCFDIITDMKKQVVKDNDEIYNEVIPDSRKIEVLKKECLVKNLNFIDIYPNGQKEIHNIVGRNIFRKLISID</sequence>
<gene>
    <name evidence="3" type="ORF">LY90DRAFT_515423</name>
</gene>
<dbReference type="AlphaFoldDB" id="A0A1Y2AL36"/>
<evidence type="ECO:0000259" key="2">
    <source>
        <dbReference type="PROSITE" id="PS51180"/>
    </source>
</evidence>
<organism evidence="3 4">
    <name type="scientific">Neocallimastix californiae</name>
    <dbReference type="NCBI Taxonomy" id="1754190"/>
    <lineage>
        <taxon>Eukaryota</taxon>
        <taxon>Fungi</taxon>
        <taxon>Fungi incertae sedis</taxon>
        <taxon>Chytridiomycota</taxon>
        <taxon>Chytridiomycota incertae sedis</taxon>
        <taxon>Neocallimastigomycetes</taxon>
        <taxon>Neocallimastigales</taxon>
        <taxon>Neocallimastigaceae</taxon>
        <taxon>Neocallimastix</taxon>
    </lineage>
</organism>
<evidence type="ECO:0000256" key="1">
    <source>
        <dbReference type="ARBA" id="ARBA00041284"/>
    </source>
</evidence>
<dbReference type="InterPro" id="IPR038499">
    <property type="entry name" value="BRO1_sf"/>
</dbReference>
<dbReference type="Pfam" id="PF03097">
    <property type="entry name" value="BRO1"/>
    <property type="match status" value="1"/>
</dbReference>
<evidence type="ECO:0000313" key="3">
    <source>
        <dbReference type="EMBL" id="ORY22665.1"/>
    </source>
</evidence>
<dbReference type="Proteomes" id="UP000193920">
    <property type="component" value="Unassembled WGS sequence"/>
</dbReference>
<keyword evidence="4" id="KW-1185">Reference proteome</keyword>
<accession>A0A1Y2AL36</accession>
<dbReference type="PROSITE" id="PS51180">
    <property type="entry name" value="BRO1"/>
    <property type="match status" value="1"/>
</dbReference>
<dbReference type="GO" id="GO:0005768">
    <property type="term" value="C:endosome"/>
    <property type="evidence" value="ECO:0007669"/>
    <property type="project" value="TreeGrafter"/>
</dbReference>
<dbReference type="GO" id="GO:0043328">
    <property type="term" value="P:protein transport to vacuole involved in ubiquitin-dependent protein catabolic process via the multivesicular body sorting pathway"/>
    <property type="evidence" value="ECO:0007669"/>
    <property type="project" value="TreeGrafter"/>
</dbReference>
<dbReference type="STRING" id="1754190.A0A1Y2AL36"/>
<feature type="domain" description="BRO1" evidence="2">
    <location>
        <begin position="9"/>
        <end position="377"/>
    </location>
</feature>
<comment type="caution">
    <text evidence="3">The sequence shown here is derived from an EMBL/GenBank/DDBJ whole genome shotgun (WGS) entry which is preliminary data.</text>
</comment>